<evidence type="ECO:0000256" key="1">
    <source>
        <dbReference type="ARBA" id="ARBA00007664"/>
    </source>
</evidence>
<name>A0AAJ7E1W9_9HYME</name>
<keyword evidence="3 6" id="KW-0378">Hydrolase</keyword>
<evidence type="ECO:0000313" key="8">
    <source>
        <dbReference type="Proteomes" id="UP000695007"/>
    </source>
</evidence>
<dbReference type="GeneID" id="105367734"/>
<protein>
    <submittedName>
        <fullName evidence="9">Chymotrypsin-1-like</fullName>
    </submittedName>
</protein>
<dbReference type="GO" id="GO:0006508">
    <property type="term" value="P:proteolysis"/>
    <property type="evidence" value="ECO:0007669"/>
    <property type="project" value="UniProtKB-KW"/>
</dbReference>
<evidence type="ECO:0000256" key="4">
    <source>
        <dbReference type="ARBA" id="ARBA00022825"/>
    </source>
</evidence>
<dbReference type="InterPro" id="IPR050430">
    <property type="entry name" value="Peptidase_S1"/>
</dbReference>
<keyword evidence="4 6" id="KW-0720">Serine protease</keyword>
<feature type="domain" description="Peptidase S1" evidence="7">
    <location>
        <begin position="10"/>
        <end position="240"/>
    </location>
</feature>
<dbReference type="Proteomes" id="UP000695007">
    <property type="component" value="Unplaced"/>
</dbReference>
<dbReference type="RefSeq" id="XP_011504805.1">
    <property type="nucleotide sequence ID" value="XM_011506503.1"/>
</dbReference>
<dbReference type="PRINTS" id="PR00722">
    <property type="entry name" value="CHYMOTRYPSIN"/>
</dbReference>
<proteinExistence type="inferred from homology"/>
<evidence type="ECO:0000313" key="9">
    <source>
        <dbReference type="RefSeq" id="XP_011504805.1"/>
    </source>
</evidence>
<dbReference type="PROSITE" id="PS00135">
    <property type="entry name" value="TRYPSIN_SER"/>
    <property type="match status" value="1"/>
</dbReference>
<dbReference type="AlphaFoldDB" id="A0AAJ7E1W9"/>
<dbReference type="InterPro" id="IPR001314">
    <property type="entry name" value="Peptidase_S1A"/>
</dbReference>
<evidence type="ECO:0000256" key="5">
    <source>
        <dbReference type="ARBA" id="ARBA00023157"/>
    </source>
</evidence>
<keyword evidence="5" id="KW-1015">Disulfide bond</keyword>
<dbReference type="SUPFAM" id="SSF50494">
    <property type="entry name" value="Trypsin-like serine proteases"/>
    <property type="match status" value="1"/>
</dbReference>
<dbReference type="InterPro" id="IPR001254">
    <property type="entry name" value="Trypsin_dom"/>
</dbReference>
<dbReference type="InterPro" id="IPR033116">
    <property type="entry name" value="TRYPSIN_SER"/>
</dbReference>
<dbReference type="PANTHER" id="PTHR24276:SF98">
    <property type="entry name" value="FI18310P1-RELATED"/>
    <property type="match status" value="1"/>
</dbReference>
<dbReference type="PROSITE" id="PS00134">
    <property type="entry name" value="TRYPSIN_HIS"/>
    <property type="match status" value="1"/>
</dbReference>
<gene>
    <name evidence="9" type="primary">LOC105367734</name>
</gene>
<dbReference type="InterPro" id="IPR018114">
    <property type="entry name" value="TRYPSIN_HIS"/>
</dbReference>
<dbReference type="Gene3D" id="2.40.10.10">
    <property type="entry name" value="Trypsin-like serine proteases"/>
    <property type="match status" value="2"/>
</dbReference>
<organism evidence="8 9">
    <name type="scientific">Ceratosolen solmsi marchali</name>
    <dbReference type="NCBI Taxonomy" id="326594"/>
    <lineage>
        <taxon>Eukaryota</taxon>
        <taxon>Metazoa</taxon>
        <taxon>Ecdysozoa</taxon>
        <taxon>Arthropoda</taxon>
        <taxon>Hexapoda</taxon>
        <taxon>Insecta</taxon>
        <taxon>Pterygota</taxon>
        <taxon>Neoptera</taxon>
        <taxon>Endopterygota</taxon>
        <taxon>Hymenoptera</taxon>
        <taxon>Apocrita</taxon>
        <taxon>Proctotrupomorpha</taxon>
        <taxon>Chalcidoidea</taxon>
        <taxon>Agaonidae</taxon>
        <taxon>Agaoninae</taxon>
        <taxon>Ceratosolen</taxon>
    </lineage>
</organism>
<sequence length="241" mass="26894">LGTLAKNARIVGGEITNTNSYPFLASFTYSQSNQVFCIGGIITNKHILTAAHCLFNEPRTFRRIKIKTGINSTNSNGRVLHEIAKVVFHPKYDILKYRERIKPYDLAVVKVKVAIVLNEFQNMIELPNTNIYDAAGYIVGWSSRTQITDLSSEQSLRKVNVIIYSKENCANAYQIKLYIGQFCIRKEANEGPSVGDSGGPLVMNGKIVGVASIILPYRDNLPIVYTSIYQYLGFIYEALAA</sequence>
<evidence type="ECO:0000259" key="7">
    <source>
        <dbReference type="PROSITE" id="PS50240"/>
    </source>
</evidence>
<dbReference type="InterPro" id="IPR009003">
    <property type="entry name" value="Peptidase_S1_PA"/>
</dbReference>
<reference evidence="9" key="1">
    <citation type="submission" date="2025-08" db="UniProtKB">
        <authorList>
            <consortium name="RefSeq"/>
        </authorList>
    </citation>
    <scope>IDENTIFICATION</scope>
</reference>
<keyword evidence="8" id="KW-1185">Reference proteome</keyword>
<dbReference type="GO" id="GO:0004252">
    <property type="term" value="F:serine-type endopeptidase activity"/>
    <property type="evidence" value="ECO:0007669"/>
    <property type="project" value="InterPro"/>
</dbReference>
<dbReference type="Pfam" id="PF00089">
    <property type="entry name" value="Trypsin"/>
    <property type="match status" value="1"/>
</dbReference>
<dbReference type="KEGG" id="csol:105367734"/>
<dbReference type="SMART" id="SM00020">
    <property type="entry name" value="Tryp_SPc"/>
    <property type="match status" value="1"/>
</dbReference>
<evidence type="ECO:0000256" key="6">
    <source>
        <dbReference type="RuleBase" id="RU363034"/>
    </source>
</evidence>
<accession>A0AAJ7E1W9</accession>
<dbReference type="PANTHER" id="PTHR24276">
    <property type="entry name" value="POLYSERASE-RELATED"/>
    <property type="match status" value="1"/>
</dbReference>
<comment type="similarity">
    <text evidence="1">Belongs to the peptidase S1 family.</text>
</comment>
<dbReference type="InterPro" id="IPR043504">
    <property type="entry name" value="Peptidase_S1_PA_chymotrypsin"/>
</dbReference>
<feature type="non-terminal residue" evidence="9">
    <location>
        <position position="1"/>
    </location>
</feature>
<keyword evidence="2 6" id="KW-0645">Protease</keyword>
<evidence type="ECO:0000256" key="3">
    <source>
        <dbReference type="ARBA" id="ARBA00022801"/>
    </source>
</evidence>
<dbReference type="PROSITE" id="PS50240">
    <property type="entry name" value="TRYPSIN_DOM"/>
    <property type="match status" value="1"/>
</dbReference>
<evidence type="ECO:0000256" key="2">
    <source>
        <dbReference type="ARBA" id="ARBA00022670"/>
    </source>
</evidence>